<dbReference type="CTD" id="407987"/>
<protein>
    <submittedName>
        <fullName evidence="14">Rho guanine nucleotide exchange factor 18a</fullName>
    </submittedName>
</protein>
<feature type="compositionally biased region" description="Polar residues" evidence="10">
    <location>
        <begin position="879"/>
        <end position="889"/>
    </location>
</feature>
<evidence type="ECO:0000256" key="1">
    <source>
        <dbReference type="ARBA" id="ARBA00004496"/>
    </source>
</evidence>
<keyword evidence="5" id="KW-0479">Metal-binding</keyword>
<feature type="domain" description="DH" evidence="12">
    <location>
        <begin position="70"/>
        <end position="267"/>
    </location>
</feature>
<dbReference type="PROSITE" id="PS50003">
    <property type="entry name" value="PH_DOMAIN"/>
    <property type="match status" value="1"/>
</dbReference>
<dbReference type="Pfam" id="PF00621">
    <property type="entry name" value="RhoGEF"/>
    <property type="match status" value="1"/>
</dbReference>
<feature type="compositionally biased region" description="Polar residues" evidence="10">
    <location>
        <begin position="848"/>
        <end position="858"/>
    </location>
</feature>
<feature type="region of interest" description="Disordered" evidence="10">
    <location>
        <begin position="1"/>
        <end position="21"/>
    </location>
</feature>
<feature type="compositionally biased region" description="Basic and acidic residues" evidence="10">
    <location>
        <begin position="906"/>
        <end position="937"/>
    </location>
</feature>
<evidence type="ECO:0000313" key="14">
    <source>
        <dbReference type="RefSeq" id="XP_030629773.1"/>
    </source>
</evidence>
<organism evidence="13 14">
    <name type="scientific">Chanos chanos</name>
    <name type="common">Milkfish</name>
    <name type="synonym">Mugil chanos</name>
    <dbReference type="NCBI Taxonomy" id="29144"/>
    <lineage>
        <taxon>Eukaryota</taxon>
        <taxon>Metazoa</taxon>
        <taxon>Chordata</taxon>
        <taxon>Craniata</taxon>
        <taxon>Vertebrata</taxon>
        <taxon>Euteleostomi</taxon>
        <taxon>Actinopterygii</taxon>
        <taxon>Neopterygii</taxon>
        <taxon>Teleostei</taxon>
        <taxon>Ostariophysi</taxon>
        <taxon>Gonorynchiformes</taxon>
        <taxon>Chanidae</taxon>
        <taxon>Chanos</taxon>
    </lineage>
</organism>
<dbReference type="GO" id="GO:0035023">
    <property type="term" value="P:regulation of Rho protein signal transduction"/>
    <property type="evidence" value="ECO:0007669"/>
    <property type="project" value="TreeGrafter"/>
</dbReference>
<dbReference type="AlphaFoldDB" id="A0A6J2VD90"/>
<reference evidence="14" key="1">
    <citation type="submission" date="2025-08" db="UniProtKB">
        <authorList>
            <consortium name="RefSeq"/>
        </authorList>
    </citation>
    <scope>IDENTIFICATION</scope>
</reference>
<dbReference type="GO" id="GO:0005085">
    <property type="term" value="F:guanyl-nucleotide exchange factor activity"/>
    <property type="evidence" value="ECO:0007669"/>
    <property type="project" value="UniProtKB-KW"/>
</dbReference>
<dbReference type="PROSITE" id="PS50010">
    <property type="entry name" value="DH_2"/>
    <property type="match status" value="1"/>
</dbReference>
<dbReference type="CDD" id="cd00160">
    <property type="entry name" value="RhoGEF"/>
    <property type="match status" value="1"/>
</dbReference>
<dbReference type="RefSeq" id="XP_030629773.1">
    <property type="nucleotide sequence ID" value="XM_030773913.1"/>
</dbReference>
<dbReference type="InterPro" id="IPR035899">
    <property type="entry name" value="DBL_dom_sf"/>
</dbReference>
<evidence type="ECO:0000256" key="5">
    <source>
        <dbReference type="ARBA" id="ARBA00022723"/>
    </source>
</evidence>
<keyword evidence="7" id="KW-0862">Zinc</keyword>
<evidence type="ECO:0000256" key="2">
    <source>
        <dbReference type="ARBA" id="ARBA00022490"/>
    </source>
</evidence>
<comment type="subcellular location">
    <subcellularLocation>
        <location evidence="1">Cytoplasm</location>
    </subcellularLocation>
</comment>
<evidence type="ECO:0000256" key="6">
    <source>
        <dbReference type="ARBA" id="ARBA00022771"/>
    </source>
</evidence>
<feature type="compositionally biased region" description="Basic and acidic residues" evidence="10">
    <location>
        <begin position="953"/>
        <end position="966"/>
    </location>
</feature>
<evidence type="ECO:0000256" key="8">
    <source>
        <dbReference type="ARBA" id="ARBA00023054"/>
    </source>
</evidence>
<dbReference type="SUPFAM" id="SSF48065">
    <property type="entry name" value="DBL homology domain (DH-domain)"/>
    <property type="match status" value="1"/>
</dbReference>
<dbReference type="SMART" id="SM00325">
    <property type="entry name" value="RhoGEF"/>
    <property type="match status" value="1"/>
</dbReference>
<dbReference type="PANTHER" id="PTHR13944:SF23">
    <property type="entry name" value="RHO GUANINE NUCLEOTIDE EXCHANGE FACTOR 18"/>
    <property type="match status" value="1"/>
</dbReference>
<keyword evidence="13" id="KW-1185">Reference proteome</keyword>
<dbReference type="SMART" id="SM00233">
    <property type="entry name" value="PH"/>
    <property type="match status" value="1"/>
</dbReference>
<feature type="region of interest" description="Disordered" evidence="10">
    <location>
        <begin position="517"/>
        <end position="540"/>
    </location>
</feature>
<keyword evidence="8 9" id="KW-0175">Coiled coil</keyword>
<evidence type="ECO:0000256" key="3">
    <source>
        <dbReference type="ARBA" id="ARBA00022553"/>
    </source>
</evidence>
<dbReference type="InterPro" id="IPR000219">
    <property type="entry name" value="DH_dom"/>
</dbReference>
<dbReference type="GO" id="GO:0008270">
    <property type="term" value="F:zinc ion binding"/>
    <property type="evidence" value="ECO:0007669"/>
    <property type="project" value="UniProtKB-KW"/>
</dbReference>
<dbReference type="FunFam" id="1.20.900.10:FF:000004">
    <property type="entry name" value="Rho guanine nucleotide exchange factor 2"/>
    <property type="match status" value="1"/>
</dbReference>
<feature type="compositionally biased region" description="Basic and acidic residues" evidence="10">
    <location>
        <begin position="1"/>
        <end position="13"/>
    </location>
</feature>
<keyword evidence="4" id="KW-0344">Guanine-nucleotide releasing factor</keyword>
<evidence type="ECO:0000259" key="12">
    <source>
        <dbReference type="PROSITE" id="PS50010"/>
    </source>
</evidence>
<evidence type="ECO:0000256" key="4">
    <source>
        <dbReference type="ARBA" id="ARBA00022658"/>
    </source>
</evidence>
<evidence type="ECO:0000256" key="7">
    <source>
        <dbReference type="ARBA" id="ARBA00022833"/>
    </source>
</evidence>
<dbReference type="InterPro" id="IPR001849">
    <property type="entry name" value="PH_domain"/>
</dbReference>
<feature type="domain" description="PH" evidence="11">
    <location>
        <begin position="309"/>
        <end position="410"/>
    </location>
</feature>
<gene>
    <name evidence="14" type="primary">arhgef18a</name>
</gene>
<sequence>MEETDGNRYRTLTDENFPPPPNADTINIDDARYSALREDLEKDVQDFEAQTWSLAVDQHFLKPYSKDAIKRQDVIHELVQTEINHVRALKIMLRVYMHETRECMQMDEARLERLFPQLETLLQVHQDFLNQLKQRRIESMEPGSDRNYYIQRVGDILISQFSGEKRDKLRDSYGIFCSHHVEAVNLYKDLFQNNRKFQNLMKKIGQLSVVRRLGVSEGVLLITQRITKYPVLVERILRNSEQNTEEYEDLTRALELIKETITQVDKLVDEYEKAARLRDISNKMEPKSQAKVTSGRILHREDMIKKGRKLMYEGTLNIKMPSGKLKEVLVLLLSDVLVFLQEKDQKVAFASLEAKSPVISLPKLIVREVAHDEMAMFLIYASTKAQMYELYTGSKEERDRWRERIWEVMESCPAEEEEGDDEQDDEPEDTLLEKIRNYQERLYFQDAQIVQHLTEKLGLFAELMKNVTGTEITPPQARLLLHNSSSDLQQGEQLLSRAISDVEGLQHSLLALGIKPSDSSVESAGPGAQPRRADTFGGFDRSPLLTSRNGGVHLEDRLRDLNQRPSSEPQSKDLDFTESIELSADDDVAVPPDWNRNDIEATLNTKFFDRVLKLSQTLYSLQAIISQYNSFTGIQKANLTERPGRQRANMLLEQEKQRNLKKQREEIALFHRQRSQHQQEQARWEREREQHRLQTLDKETQLQEREEECRRLEAQLAKEREELARNREDYQQDLERLRESTRAVEKEKERLEQQQQKFKKNKTIANPGVFARENAEALSQYAPNDWALISSSGGDLLINPKVHVRPSLSQATAGFKEKPPEVPVRRESMIAPPKTEVPIHLISTTNQASKLSAVQQKIPTKLAATKGKEKSSKRKGSHQRTNSAASIEVSQLIPIKVTGKEGGSLRSERSRDNRLHPDLFAHPERSSVRSSHSENTIRRSSQGSPHYIPTPTKVKDKSSKEDIIFF</sequence>
<keyword evidence="2" id="KW-0963">Cytoplasm</keyword>
<dbReference type="Pfam" id="PF17838">
    <property type="entry name" value="PH_16"/>
    <property type="match status" value="1"/>
</dbReference>
<dbReference type="InParanoid" id="A0A6J2VD90"/>
<name>A0A6J2VD90_CHACN</name>
<dbReference type="InterPro" id="IPR041020">
    <property type="entry name" value="PH_16"/>
</dbReference>
<dbReference type="InterPro" id="IPR011993">
    <property type="entry name" value="PH-like_dom_sf"/>
</dbReference>
<keyword evidence="6" id="KW-0863">Zinc-finger</keyword>
<dbReference type="SUPFAM" id="SSF50729">
    <property type="entry name" value="PH domain-like"/>
    <property type="match status" value="1"/>
</dbReference>
<dbReference type="InterPro" id="IPR051632">
    <property type="entry name" value="Rho_GEF"/>
</dbReference>
<dbReference type="Proteomes" id="UP000504632">
    <property type="component" value="Chromosome 5"/>
</dbReference>
<evidence type="ECO:0000313" key="13">
    <source>
        <dbReference type="Proteomes" id="UP000504632"/>
    </source>
</evidence>
<dbReference type="GO" id="GO:0005737">
    <property type="term" value="C:cytoplasm"/>
    <property type="evidence" value="ECO:0007669"/>
    <property type="project" value="UniProtKB-SubCell"/>
</dbReference>
<evidence type="ECO:0000256" key="9">
    <source>
        <dbReference type="SAM" id="Coils"/>
    </source>
</evidence>
<feature type="coiled-coil region" evidence="9">
    <location>
        <begin position="645"/>
        <end position="761"/>
    </location>
</feature>
<dbReference type="GO" id="GO:0005886">
    <property type="term" value="C:plasma membrane"/>
    <property type="evidence" value="ECO:0007669"/>
    <property type="project" value="TreeGrafter"/>
</dbReference>
<dbReference type="Gene3D" id="1.20.900.10">
    <property type="entry name" value="Dbl homology (DH) domain"/>
    <property type="match status" value="1"/>
</dbReference>
<evidence type="ECO:0000256" key="10">
    <source>
        <dbReference type="SAM" id="MobiDB-lite"/>
    </source>
</evidence>
<evidence type="ECO:0000259" key="11">
    <source>
        <dbReference type="PROSITE" id="PS50003"/>
    </source>
</evidence>
<accession>A0A6J2VD90</accession>
<dbReference type="PANTHER" id="PTHR13944">
    <property type="entry name" value="AGAP007712-PA"/>
    <property type="match status" value="1"/>
</dbReference>
<feature type="region of interest" description="Disordered" evidence="10">
    <location>
        <begin position="848"/>
        <end position="966"/>
    </location>
</feature>
<dbReference type="GeneID" id="115811624"/>
<dbReference type="OrthoDB" id="28045at2759"/>
<proteinExistence type="predicted"/>
<feature type="coiled-coil region" evidence="9">
    <location>
        <begin position="233"/>
        <end position="274"/>
    </location>
</feature>
<keyword evidence="3" id="KW-0597">Phosphoprotein</keyword>
<dbReference type="Gene3D" id="2.30.29.30">
    <property type="entry name" value="Pleckstrin-homology domain (PH domain)/Phosphotyrosine-binding domain (PTB)"/>
    <property type="match status" value="1"/>
</dbReference>